<evidence type="ECO:0000313" key="2">
    <source>
        <dbReference type="Proteomes" id="UP000304900"/>
    </source>
</evidence>
<dbReference type="Proteomes" id="UP000304900">
    <property type="component" value="Unassembled WGS sequence"/>
</dbReference>
<dbReference type="RefSeq" id="WP_137342296.1">
    <property type="nucleotide sequence ID" value="NZ_BSQH01000009.1"/>
</dbReference>
<accession>A0A4U6D6F8</accession>
<reference evidence="1 2" key="1">
    <citation type="submission" date="2019-05" db="EMBL/GenBank/DDBJ databases">
        <title>Dyadobacter AR-3-8 sp. nov., isolated from arctic soil.</title>
        <authorList>
            <person name="Chaudhary D.K."/>
        </authorList>
    </citation>
    <scope>NUCLEOTIDE SEQUENCE [LARGE SCALE GENOMIC DNA]</scope>
    <source>
        <strain evidence="1 2">AR-3-8</strain>
    </source>
</reference>
<keyword evidence="2" id="KW-1185">Reference proteome</keyword>
<dbReference type="PROSITE" id="PS51257">
    <property type="entry name" value="PROKAR_LIPOPROTEIN"/>
    <property type="match status" value="1"/>
</dbReference>
<organism evidence="1 2">
    <name type="scientific">Dyadobacter frigoris</name>
    <dbReference type="NCBI Taxonomy" id="2576211"/>
    <lineage>
        <taxon>Bacteria</taxon>
        <taxon>Pseudomonadati</taxon>
        <taxon>Bacteroidota</taxon>
        <taxon>Cytophagia</taxon>
        <taxon>Cytophagales</taxon>
        <taxon>Spirosomataceae</taxon>
        <taxon>Dyadobacter</taxon>
    </lineage>
</organism>
<sequence>MKNFCILGLCLIMILSCHSKKVEPVIEIGEEILSDNSLVLFDKGFEKELIRLGIDKLGKEDGKIRYMDVKNIETLVIRPQVKEEIQGLKGIEYFVNLKSLTALYTKPDSLDLSSNTKLESLHIETGMEVGGERKSLKYLNISNCKELKILNCRGNHLSKLDLSQNTKLREIFCDDNYDLETLDLSKNTALEILSAPGGERFSKLDLSRNLNLKKLICYSPALKTLDVSMLANLSFLILGASDIDLKLPGLSKLDTIQLYYSNDVLLDFKAIPDVISLSLSGGVKPVDFSSLPKLKSLYLRPGFEKLDLRSNTKLENLVIHDSKLREINLAGNTMLKEFYGDNWIELSSLDLRPCKNLQKFIIGSSPKLSSICVNELPLESDINWGKPDNVKFVVCN</sequence>
<evidence type="ECO:0008006" key="3">
    <source>
        <dbReference type="Google" id="ProtNLM"/>
    </source>
</evidence>
<protein>
    <recommendedName>
        <fullName evidence="3">Leucine-rich repeat domain-containing protein</fullName>
    </recommendedName>
</protein>
<evidence type="ECO:0000313" key="1">
    <source>
        <dbReference type="EMBL" id="TKT89664.1"/>
    </source>
</evidence>
<dbReference type="InterPro" id="IPR032675">
    <property type="entry name" value="LRR_dom_sf"/>
</dbReference>
<dbReference type="EMBL" id="SZVO01000011">
    <property type="protein sequence ID" value="TKT89664.1"/>
    <property type="molecule type" value="Genomic_DNA"/>
</dbReference>
<dbReference type="OrthoDB" id="3179827at2"/>
<name>A0A4U6D6F8_9BACT</name>
<dbReference type="SUPFAM" id="SSF52058">
    <property type="entry name" value="L domain-like"/>
    <property type="match status" value="1"/>
</dbReference>
<dbReference type="Gene3D" id="3.80.10.10">
    <property type="entry name" value="Ribonuclease Inhibitor"/>
    <property type="match status" value="1"/>
</dbReference>
<gene>
    <name evidence="1" type="ORF">FDK13_22665</name>
</gene>
<dbReference type="AlphaFoldDB" id="A0A4U6D6F8"/>
<proteinExistence type="predicted"/>
<comment type="caution">
    <text evidence="1">The sequence shown here is derived from an EMBL/GenBank/DDBJ whole genome shotgun (WGS) entry which is preliminary data.</text>
</comment>